<reference evidence="1" key="1">
    <citation type="journal article" date="2021" name="Proc. Natl. Acad. Sci. U.S.A.">
        <title>A Catalog of Tens of Thousands of Viruses from Human Metagenomes Reveals Hidden Associations with Chronic Diseases.</title>
        <authorList>
            <person name="Tisza M.J."/>
            <person name="Buck C.B."/>
        </authorList>
    </citation>
    <scope>NUCLEOTIDE SEQUENCE</scope>
    <source>
        <strain evidence="1">Ctikv1</strain>
    </source>
</reference>
<dbReference type="EMBL" id="BK015046">
    <property type="protein sequence ID" value="DAD88721.1"/>
    <property type="molecule type" value="Genomic_DNA"/>
</dbReference>
<organism evidence="1">
    <name type="scientific">Caudovirales sp. ctikv1</name>
    <dbReference type="NCBI Taxonomy" id="2826781"/>
    <lineage>
        <taxon>Viruses</taxon>
        <taxon>Duplodnaviria</taxon>
        <taxon>Heunggongvirae</taxon>
        <taxon>Uroviricota</taxon>
        <taxon>Caudoviricetes</taxon>
    </lineage>
</organism>
<sequence length="118" mass="12985">MDMHKKIIAFAVSLETDVLNGNRLILLTNAGLLSALPVYSDESDIQPKLLYQCLKSTEKALNENYVPNSERHLLFDENSLLLKDVKLISSQPVQELGSLLLDTSSVIAISIGTCLKAQ</sequence>
<protein>
    <submittedName>
        <fullName evidence="1">Uncharacterized protein</fullName>
    </submittedName>
</protein>
<proteinExistence type="predicted"/>
<evidence type="ECO:0000313" key="1">
    <source>
        <dbReference type="EMBL" id="DAD88721.1"/>
    </source>
</evidence>
<accession>A0A8S5N283</accession>
<name>A0A8S5N283_9CAUD</name>